<organism evidence="1 2">
    <name type="scientific">Triticum urartu</name>
    <name type="common">Red wild einkorn</name>
    <name type="synonym">Crithodium urartu</name>
    <dbReference type="NCBI Taxonomy" id="4572"/>
    <lineage>
        <taxon>Eukaryota</taxon>
        <taxon>Viridiplantae</taxon>
        <taxon>Streptophyta</taxon>
        <taxon>Embryophyta</taxon>
        <taxon>Tracheophyta</taxon>
        <taxon>Spermatophyta</taxon>
        <taxon>Magnoliopsida</taxon>
        <taxon>Liliopsida</taxon>
        <taxon>Poales</taxon>
        <taxon>Poaceae</taxon>
        <taxon>BOP clade</taxon>
        <taxon>Pooideae</taxon>
        <taxon>Triticodae</taxon>
        <taxon>Triticeae</taxon>
        <taxon>Triticinae</taxon>
        <taxon>Triticum</taxon>
    </lineage>
</organism>
<accession>A0A8R7PPV2</accession>
<evidence type="ECO:0000313" key="1">
    <source>
        <dbReference type="EnsemblPlants" id="TuG1812G0300001201.01.T01.cds371895"/>
    </source>
</evidence>
<proteinExistence type="predicted"/>
<dbReference type="Gramene" id="TuG1812G0300001201.01.T01">
    <property type="protein sequence ID" value="TuG1812G0300001201.01.T01.cds371895"/>
    <property type="gene ID" value="TuG1812G0300001201.01"/>
</dbReference>
<reference evidence="1" key="3">
    <citation type="submission" date="2022-06" db="UniProtKB">
        <authorList>
            <consortium name="EnsemblPlants"/>
        </authorList>
    </citation>
    <scope>IDENTIFICATION</scope>
</reference>
<reference evidence="1" key="2">
    <citation type="submission" date="2018-03" db="EMBL/GenBank/DDBJ databases">
        <title>The Triticum urartu genome reveals the dynamic nature of wheat genome evolution.</title>
        <authorList>
            <person name="Ling H."/>
            <person name="Ma B."/>
            <person name="Shi X."/>
            <person name="Liu H."/>
            <person name="Dong L."/>
            <person name="Sun H."/>
            <person name="Cao Y."/>
            <person name="Gao Q."/>
            <person name="Zheng S."/>
            <person name="Li Y."/>
            <person name="Yu Y."/>
            <person name="Du H."/>
            <person name="Qi M."/>
            <person name="Li Y."/>
            <person name="Yu H."/>
            <person name="Cui Y."/>
            <person name="Wang N."/>
            <person name="Chen C."/>
            <person name="Wu H."/>
            <person name="Zhao Y."/>
            <person name="Zhang J."/>
            <person name="Li Y."/>
            <person name="Zhou W."/>
            <person name="Zhang B."/>
            <person name="Hu W."/>
            <person name="Eijk M."/>
            <person name="Tang J."/>
            <person name="Witsenboer H."/>
            <person name="Zhao S."/>
            <person name="Li Z."/>
            <person name="Zhang A."/>
            <person name="Wang D."/>
            <person name="Liang C."/>
        </authorList>
    </citation>
    <scope>NUCLEOTIDE SEQUENCE [LARGE SCALE GENOMIC DNA]</scope>
    <source>
        <strain evidence="1">cv. G1812</strain>
    </source>
</reference>
<reference evidence="2" key="1">
    <citation type="journal article" date="2013" name="Nature">
        <title>Draft genome of the wheat A-genome progenitor Triticum urartu.</title>
        <authorList>
            <person name="Ling H.Q."/>
            <person name="Zhao S."/>
            <person name="Liu D."/>
            <person name="Wang J."/>
            <person name="Sun H."/>
            <person name="Zhang C."/>
            <person name="Fan H."/>
            <person name="Li D."/>
            <person name="Dong L."/>
            <person name="Tao Y."/>
            <person name="Gao C."/>
            <person name="Wu H."/>
            <person name="Li Y."/>
            <person name="Cui Y."/>
            <person name="Guo X."/>
            <person name="Zheng S."/>
            <person name="Wang B."/>
            <person name="Yu K."/>
            <person name="Liang Q."/>
            <person name="Yang W."/>
            <person name="Lou X."/>
            <person name="Chen J."/>
            <person name="Feng M."/>
            <person name="Jian J."/>
            <person name="Zhang X."/>
            <person name="Luo G."/>
            <person name="Jiang Y."/>
            <person name="Liu J."/>
            <person name="Wang Z."/>
            <person name="Sha Y."/>
            <person name="Zhang B."/>
            <person name="Wu H."/>
            <person name="Tang D."/>
            <person name="Shen Q."/>
            <person name="Xue P."/>
            <person name="Zou S."/>
            <person name="Wang X."/>
            <person name="Liu X."/>
            <person name="Wang F."/>
            <person name="Yang Y."/>
            <person name="An X."/>
            <person name="Dong Z."/>
            <person name="Zhang K."/>
            <person name="Zhang X."/>
            <person name="Luo M.C."/>
            <person name="Dvorak J."/>
            <person name="Tong Y."/>
            <person name="Wang J."/>
            <person name="Yang H."/>
            <person name="Li Z."/>
            <person name="Wang D."/>
            <person name="Zhang A."/>
            <person name="Wang J."/>
        </authorList>
    </citation>
    <scope>NUCLEOTIDE SEQUENCE</scope>
    <source>
        <strain evidence="2">cv. G1812</strain>
    </source>
</reference>
<keyword evidence="2" id="KW-1185">Reference proteome</keyword>
<dbReference type="Proteomes" id="UP000015106">
    <property type="component" value="Chromosome 3"/>
</dbReference>
<evidence type="ECO:0000313" key="2">
    <source>
        <dbReference type="Proteomes" id="UP000015106"/>
    </source>
</evidence>
<protein>
    <submittedName>
        <fullName evidence="1">Uncharacterized protein</fullName>
    </submittedName>
</protein>
<dbReference type="EnsemblPlants" id="TuG1812G0300001201.01.T01">
    <property type="protein sequence ID" value="TuG1812G0300001201.01.T01.cds371895"/>
    <property type="gene ID" value="TuG1812G0300001201.01"/>
</dbReference>
<name>A0A8R7PPV2_TRIUA</name>
<sequence>MLHPLAMLRTFNIVGYINKRELNKSRG</sequence>
<dbReference type="AlphaFoldDB" id="A0A8R7PPV2"/>